<comment type="caution">
    <text evidence="2">The sequence shown here is derived from an EMBL/GenBank/DDBJ whole genome shotgun (WGS) entry which is preliminary data.</text>
</comment>
<organism evidence="2 3">
    <name type="scientific">Candolleomyces eurysporus</name>
    <dbReference type="NCBI Taxonomy" id="2828524"/>
    <lineage>
        <taxon>Eukaryota</taxon>
        <taxon>Fungi</taxon>
        <taxon>Dikarya</taxon>
        <taxon>Basidiomycota</taxon>
        <taxon>Agaricomycotina</taxon>
        <taxon>Agaricomycetes</taxon>
        <taxon>Agaricomycetidae</taxon>
        <taxon>Agaricales</taxon>
        <taxon>Agaricineae</taxon>
        <taxon>Psathyrellaceae</taxon>
        <taxon>Candolleomyces</taxon>
    </lineage>
</organism>
<protein>
    <submittedName>
        <fullName evidence="2">Uncharacterized protein</fullName>
    </submittedName>
</protein>
<accession>A0A9W8IUQ4</accession>
<feature type="compositionally biased region" description="Polar residues" evidence="1">
    <location>
        <begin position="963"/>
        <end position="977"/>
    </location>
</feature>
<feature type="compositionally biased region" description="Polar residues" evidence="1">
    <location>
        <begin position="926"/>
        <end position="944"/>
    </location>
</feature>
<gene>
    <name evidence="2" type="ORF">H1R20_g13890</name>
</gene>
<proteinExistence type="predicted"/>
<feature type="compositionally biased region" description="Polar residues" evidence="1">
    <location>
        <begin position="895"/>
        <end position="914"/>
    </location>
</feature>
<dbReference type="AlphaFoldDB" id="A0A9W8IUQ4"/>
<evidence type="ECO:0000313" key="3">
    <source>
        <dbReference type="Proteomes" id="UP001140091"/>
    </source>
</evidence>
<dbReference type="OrthoDB" id="3046222at2759"/>
<evidence type="ECO:0000313" key="2">
    <source>
        <dbReference type="EMBL" id="KAJ2923202.1"/>
    </source>
</evidence>
<feature type="region of interest" description="Disordered" evidence="1">
    <location>
        <begin position="893"/>
        <end position="1024"/>
    </location>
</feature>
<feature type="compositionally biased region" description="Polar residues" evidence="1">
    <location>
        <begin position="991"/>
        <end position="1007"/>
    </location>
</feature>
<dbReference type="EMBL" id="JANBPK010001392">
    <property type="protein sequence ID" value="KAJ2923202.1"/>
    <property type="molecule type" value="Genomic_DNA"/>
</dbReference>
<dbReference type="Proteomes" id="UP001140091">
    <property type="component" value="Unassembled WGS sequence"/>
</dbReference>
<feature type="non-terminal residue" evidence="2">
    <location>
        <position position="1024"/>
    </location>
</feature>
<keyword evidence="3" id="KW-1185">Reference proteome</keyword>
<reference evidence="2" key="1">
    <citation type="submission" date="2022-06" db="EMBL/GenBank/DDBJ databases">
        <title>Genome Sequence of Candolleomyces eurysporus.</title>
        <authorList>
            <person name="Buettner E."/>
        </authorList>
    </citation>
    <scope>NUCLEOTIDE SEQUENCE</scope>
    <source>
        <strain evidence="2">VTCC 930004</strain>
    </source>
</reference>
<name>A0A9W8IUQ4_9AGAR</name>
<sequence>MSKMDKVRYEVGKARRELGLDGSSRSNSVTGGLAMGKQFVGLKEELGEKYIIDSQLHDSLGVFVLHSPFMEKMLQASVEDWRSTEAGLDGRHGFVTNGNHSIFRDGAILVTSCVFNRIIKKWVPIQYMVLFGQDTEHYCAHFKHIFSAVMEKTLDYSQAQRNAHAEEYTCAVSQMIPGFSQLAPAAQEAQMASLRVEAMDAELGCHFHFWHQGEHIKQNPAIVHPERKQNFERILRKMRSQTTTEVEFNQQVALFKQEFPDAFNWLSWWLRPTIMNMIFPAMSMVDPAVHAQAPRTTNTAEASHSHIHHALGSHNDLLEGIKKTYLYVKDMEREYDAILGLLSHCERRLKLVAETKKKSTAAQKSLTIALSTQQTVTRHKIFRKWLPELDQSVHQSALTWLQPALEDGKTCSNAQGFFGLRYTATFKCPGGHEVRCPLGNRVSAVQSLQHDFVNFLFNKAGEPISLSEYLKSKVLFQLNMELNDTLTMKQSCKHPKCRYMAGAVDIATLWPQHLTIESNMRKSSSDAPVQLQFSSEFEVVGSENVECIYPLNGQWDQLMLATFVVIDVNHRSRPPKDPMFYPTKILSRDGNEVTLELHKFNYWPPKSRMIEPTFMLTASECFNARSAGLFERFISSQENLGAILWPLELQDELTEADMKLVEERDYHGIINALKDAYPAVLQIAKGERLHPITEVAKAWTQKLPASTKGHLRSFHVAEFRDQFSLLIYPAHRTIADQYTSDVHQELQRHSKSDEISISYVSILFELVVLQQYLTLDPSHDAEIYELSRILGDDDYHWSSIDNFTLQGCIQRDFTIHEKAFQSTVNNVVGKVQPVAGSSTENASSWLTELHLNKQLDHAGVVELENPLDLIRILQEDGSSYIFGTVNHEFKDDMSLTGSINPTSTQQEELSFTPHSPQPFPLAQLPINDNPNFANSTKSSITTSDPAKPPPQPFRVIQPAPANHTRTQSKPLKQTQLSFPVAPKPTNDMIDSASQAPKRQLRQVTMNQRKAADPDLRPIKRRKKV</sequence>
<evidence type="ECO:0000256" key="1">
    <source>
        <dbReference type="SAM" id="MobiDB-lite"/>
    </source>
</evidence>